<evidence type="ECO:0000313" key="3">
    <source>
        <dbReference type="Proteomes" id="UP001267290"/>
    </source>
</evidence>
<reference evidence="2 3" key="1">
    <citation type="submission" date="2023-07" db="EMBL/GenBank/DDBJ databases">
        <title>Sorghum-associated microbial communities from plants grown in Nebraska, USA.</title>
        <authorList>
            <person name="Schachtman D."/>
        </authorList>
    </citation>
    <scope>NUCLEOTIDE SEQUENCE [LARGE SCALE GENOMIC DNA]</scope>
    <source>
        <strain evidence="2 3">CC258</strain>
    </source>
</reference>
<feature type="transmembrane region" description="Helical" evidence="1">
    <location>
        <begin position="6"/>
        <end position="28"/>
    </location>
</feature>
<comment type="caution">
    <text evidence="2">The sequence shown here is derived from an EMBL/GenBank/DDBJ whole genome shotgun (WGS) entry which is preliminary data.</text>
</comment>
<keyword evidence="3" id="KW-1185">Reference proteome</keyword>
<name>A0ABU1NQW0_9BACL</name>
<protein>
    <submittedName>
        <fullName evidence="2">Cbb3-type cytochrome oxidase subunit 3</fullName>
    </submittedName>
</protein>
<gene>
    <name evidence="2" type="ORF">J2736_001050</name>
</gene>
<dbReference type="EMBL" id="JAVDSB010000001">
    <property type="protein sequence ID" value="MDR6549867.1"/>
    <property type="molecule type" value="Genomic_DNA"/>
</dbReference>
<keyword evidence="1" id="KW-1133">Transmembrane helix</keyword>
<organism evidence="2 3">
    <name type="scientific">Paenibacillus qinlingensis</name>
    <dbReference type="NCBI Taxonomy" id="1837343"/>
    <lineage>
        <taxon>Bacteria</taxon>
        <taxon>Bacillati</taxon>
        <taxon>Bacillota</taxon>
        <taxon>Bacilli</taxon>
        <taxon>Bacillales</taxon>
        <taxon>Paenibacillaceae</taxon>
        <taxon>Paenibacillus</taxon>
    </lineage>
</organism>
<dbReference type="Proteomes" id="UP001267290">
    <property type="component" value="Unassembled WGS sequence"/>
</dbReference>
<proteinExistence type="predicted"/>
<evidence type="ECO:0000256" key="1">
    <source>
        <dbReference type="SAM" id="Phobius"/>
    </source>
</evidence>
<keyword evidence="1" id="KW-0472">Membrane</keyword>
<sequence length="36" mass="4191">MNIFHLSYIVLFSALLAVGTIGVAWFVFHKRKRKAR</sequence>
<accession>A0ABU1NQW0</accession>
<keyword evidence="1" id="KW-0812">Transmembrane</keyword>
<evidence type="ECO:0000313" key="2">
    <source>
        <dbReference type="EMBL" id="MDR6549867.1"/>
    </source>
</evidence>